<reference evidence="13 14" key="1">
    <citation type="journal article" date="2014" name="Genome Biol. Evol.">
        <title>The genome of the myxosporean Thelohanellus kitauei shows adaptations to nutrient acquisition within its fish host.</title>
        <authorList>
            <person name="Yang Y."/>
            <person name="Xiong J."/>
            <person name="Zhou Z."/>
            <person name="Huo F."/>
            <person name="Miao W."/>
            <person name="Ran C."/>
            <person name="Liu Y."/>
            <person name="Zhang J."/>
            <person name="Feng J."/>
            <person name="Wang M."/>
            <person name="Wang M."/>
            <person name="Wang L."/>
            <person name="Yao B."/>
        </authorList>
    </citation>
    <scope>NUCLEOTIDE SEQUENCE [LARGE SCALE GENOMIC DNA]</scope>
    <source>
        <strain evidence="13">Wuqing</strain>
    </source>
</reference>
<comment type="subcellular location">
    <subcellularLocation>
        <location evidence="1">Cell membrane</location>
        <topology evidence="1">Single-pass type I membrane protein</topology>
    </subcellularLocation>
</comment>
<keyword evidence="6 11" id="KW-1133">Transmembrane helix</keyword>
<evidence type="ECO:0000256" key="6">
    <source>
        <dbReference type="ARBA" id="ARBA00022989"/>
    </source>
</evidence>
<feature type="transmembrane region" description="Helical" evidence="11">
    <location>
        <begin position="374"/>
        <end position="396"/>
    </location>
</feature>
<organism evidence="13 14">
    <name type="scientific">Thelohanellus kitauei</name>
    <name type="common">Myxosporean</name>
    <dbReference type="NCBI Taxonomy" id="669202"/>
    <lineage>
        <taxon>Eukaryota</taxon>
        <taxon>Metazoa</taxon>
        <taxon>Cnidaria</taxon>
        <taxon>Myxozoa</taxon>
        <taxon>Myxosporea</taxon>
        <taxon>Bivalvulida</taxon>
        <taxon>Platysporina</taxon>
        <taxon>Myxobolidae</taxon>
        <taxon>Thelohanellus</taxon>
    </lineage>
</organism>
<evidence type="ECO:0000256" key="3">
    <source>
        <dbReference type="ARBA" id="ARBA00022475"/>
    </source>
</evidence>
<dbReference type="EMBL" id="JWZT01005556">
    <property type="protein sequence ID" value="KII60597.1"/>
    <property type="molecule type" value="Genomic_DNA"/>
</dbReference>
<gene>
    <name evidence="13" type="ORF">RF11_07357</name>
</gene>
<accession>A0A0C2IUU5</accession>
<keyword evidence="9" id="KW-1015">Disulfide bond</keyword>
<dbReference type="Proteomes" id="UP000031668">
    <property type="component" value="Unassembled WGS sequence"/>
</dbReference>
<proteinExistence type="inferred from homology"/>
<keyword evidence="5" id="KW-0732">Signal</keyword>
<dbReference type="AlphaFoldDB" id="A0A0C2IUU5"/>
<dbReference type="InterPro" id="IPR040326">
    <property type="entry name" value="HAP2/GCS1"/>
</dbReference>
<protein>
    <recommendedName>
        <fullName evidence="12">Generative cell specific-1/HAP2 domain-containing protein</fullName>
    </recommendedName>
</protein>
<evidence type="ECO:0000256" key="1">
    <source>
        <dbReference type="ARBA" id="ARBA00004251"/>
    </source>
</evidence>
<comment type="caution">
    <text evidence="13">The sequence shown here is derived from an EMBL/GenBank/DDBJ whole genome shotgun (WGS) entry which is preliminary data.</text>
</comment>
<keyword evidence="10" id="KW-0278">Fertilization</keyword>
<dbReference type="GO" id="GO:0005886">
    <property type="term" value="C:plasma membrane"/>
    <property type="evidence" value="ECO:0007669"/>
    <property type="project" value="UniProtKB-SubCell"/>
</dbReference>
<evidence type="ECO:0000313" key="13">
    <source>
        <dbReference type="EMBL" id="KII60597.1"/>
    </source>
</evidence>
<dbReference type="OrthoDB" id="446260at2759"/>
<feature type="domain" description="Generative cell specific-1/HAP2" evidence="12">
    <location>
        <begin position="115"/>
        <end position="193"/>
    </location>
</feature>
<keyword evidence="3" id="KW-1003">Cell membrane</keyword>
<keyword evidence="4 11" id="KW-0812">Transmembrane</keyword>
<evidence type="ECO:0000256" key="8">
    <source>
        <dbReference type="ARBA" id="ARBA00023136"/>
    </source>
</evidence>
<dbReference type="GO" id="GO:0007338">
    <property type="term" value="P:single fertilization"/>
    <property type="evidence" value="ECO:0007669"/>
    <property type="project" value="UniProtKB-KW"/>
</dbReference>
<name>A0A0C2IUU5_THEKT</name>
<comment type="similarity">
    <text evidence="2">Belongs to the HAP2/GCS1 family.</text>
</comment>
<evidence type="ECO:0000256" key="9">
    <source>
        <dbReference type="ARBA" id="ARBA00023157"/>
    </source>
</evidence>
<evidence type="ECO:0000256" key="2">
    <source>
        <dbReference type="ARBA" id="ARBA00010929"/>
    </source>
</evidence>
<feature type="domain" description="Generative cell specific-1/HAP2" evidence="12">
    <location>
        <begin position="25"/>
        <end position="98"/>
    </location>
</feature>
<sequence length="411" mass="47523">MCLKTMAPIPSKLLPASQYGDGPNTGFCCPCFTDYSKSRSINRSTMKCMNNDTQILSLHCLEFDLLWYTVHQVLAPVVRPDIHIRLEYEMDNTKYTIGSIHLSNSAEISYFPQEKAMERAMIIDAELLDLTGMECDKVGISQTGFANFGQKFNNEACKSEVDTCLRNQPLDLYQDDRIRISLNQTPNYLIGQKFKIEGSYNDLKNVFGIYYVPDDKTFHHHLRVEFLPTKEYNQLFDAKTFECFLTIRNTLFKSIIIEVSLLNLSDSLCSFNGSKYSIVPKSEIQIEILCYDVHMLQLRNAYVRISKNNDSFVEFYLLEHDNLTCETQCAFQIHSSKKETETHKVSVYLIFDALFQDKDMETVSSSKPVLYGRYFIVTTLTLVIFILISITTLFVIKKYRIFCFQTKINQI</sequence>
<evidence type="ECO:0000256" key="11">
    <source>
        <dbReference type="SAM" id="Phobius"/>
    </source>
</evidence>
<evidence type="ECO:0000256" key="5">
    <source>
        <dbReference type="ARBA" id="ARBA00022729"/>
    </source>
</evidence>
<dbReference type="InterPro" id="IPR018928">
    <property type="entry name" value="HAP2/GCS1_dom"/>
</dbReference>
<evidence type="ECO:0000256" key="4">
    <source>
        <dbReference type="ARBA" id="ARBA00022692"/>
    </source>
</evidence>
<evidence type="ECO:0000259" key="12">
    <source>
        <dbReference type="Pfam" id="PF10699"/>
    </source>
</evidence>
<keyword evidence="8 11" id="KW-0472">Membrane</keyword>
<dbReference type="Pfam" id="PF10699">
    <property type="entry name" value="HAP2-GCS1"/>
    <property type="match status" value="2"/>
</dbReference>
<dbReference type="PANTHER" id="PTHR31764:SF0">
    <property type="entry name" value="GENERATIVE CELL SPECIFIC-1_HAP2 DOMAIN-CONTAINING PROTEIN"/>
    <property type="match status" value="1"/>
</dbReference>
<evidence type="ECO:0000256" key="7">
    <source>
        <dbReference type="ARBA" id="ARBA00023121"/>
    </source>
</evidence>
<keyword evidence="7" id="KW-0446">Lipid-binding</keyword>
<evidence type="ECO:0000313" key="14">
    <source>
        <dbReference type="Proteomes" id="UP000031668"/>
    </source>
</evidence>
<evidence type="ECO:0000256" key="10">
    <source>
        <dbReference type="ARBA" id="ARBA00023279"/>
    </source>
</evidence>
<dbReference type="GO" id="GO:0008289">
    <property type="term" value="F:lipid binding"/>
    <property type="evidence" value="ECO:0007669"/>
    <property type="project" value="UniProtKB-KW"/>
</dbReference>
<keyword evidence="14" id="KW-1185">Reference proteome</keyword>
<dbReference type="PANTHER" id="PTHR31764">
    <property type="entry name" value="PROTEIN HAPLESS 2"/>
    <property type="match status" value="1"/>
</dbReference>